<gene>
    <name evidence="1" type="ORF">B0H66DRAFT_267732</name>
</gene>
<evidence type="ECO:0000313" key="2">
    <source>
        <dbReference type="Proteomes" id="UP001283341"/>
    </source>
</evidence>
<accession>A0AAE0I662</accession>
<evidence type="ECO:0000313" key="1">
    <source>
        <dbReference type="EMBL" id="KAK3319363.1"/>
    </source>
</evidence>
<protein>
    <submittedName>
        <fullName evidence="1">Uncharacterized protein</fullName>
    </submittedName>
</protein>
<name>A0AAE0I662_9PEZI</name>
<dbReference type="EMBL" id="JAUEDM010000004">
    <property type="protein sequence ID" value="KAK3319363.1"/>
    <property type="molecule type" value="Genomic_DNA"/>
</dbReference>
<dbReference type="Proteomes" id="UP001283341">
    <property type="component" value="Unassembled WGS sequence"/>
</dbReference>
<proteinExistence type="predicted"/>
<dbReference type="AlphaFoldDB" id="A0AAE0I662"/>
<keyword evidence="2" id="KW-1185">Reference proteome</keyword>
<comment type="caution">
    <text evidence="1">The sequence shown here is derived from an EMBL/GenBank/DDBJ whole genome shotgun (WGS) entry which is preliminary data.</text>
</comment>
<sequence>MQCSPPVFLLSAGTLCRELAIAALGNPNMVVIITRKSSYAVAGPFRPPRHDDLLGACKCAYPKIHRSPAAAEPVLLDPVLFPATAPIQIHCPQV</sequence>
<reference evidence="1" key="1">
    <citation type="journal article" date="2023" name="Mol. Phylogenet. Evol.">
        <title>Genome-scale phylogeny and comparative genomics of the fungal order Sordariales.</title>
        <authorList>
            <person name="Hensen N."/>
            <person name="Bonometti L."/>
            <person name="Westerberg I."/>
            <person name="Brannstrom I.O."/>
            <person name="Guillou S."/>
            <person name="Cros-Aarteil S."/>
            <person name="Calhoun S."/>
            <person name="Haridas S."/>
            <person name="Kuo A."/>
            <person name="Mondo S."/>
            <person name="Pangilinan J."/>
            <person name="Riley R."/>
            <person name="LaButti K."/>
            <person name="Andreopoulos B."/>
            <person name="Lipzen A."/>
            <person name="Chen C."/>
            <person name="Yan M."/>
            <person name="Daum C."/>
            <person name="Ng V."/>
            <person name="Clum A."/>
            <person name="Steindorff A."/>
            <person name="Ohm R.A."/>
            <person name="Martin F."/>
            <person name="Silar P."/>
            <person name="Natvig D.O."/>
            <person name="Lalanne C."/>
            <person name="Gautier V."/>
            <person name="Ament-Velasquez S.L."/>
            <person name="Kruys A."/>
            <person name="Hutchinson M.I."/>
            <person name="Powell A.J."/>
            <person name="Barry K."/>
            <person name="Miller A.N."/>
            <person name="Grigoriev I.V."/>
            <person name="Debuchy R."/>
            <person name="Gladieux P."/>
            <person name="Hiltunen Thoren M."/>
            <person name="Johannesson H."/>
        </authorList>
    </citation>
    <scope>NUCLEOTIDE SEQUENCE</scope>
    <source>
        <strain evidence="1">CBS 118394</strain>
    </source>
</reference>
<reference evidence="1" key="2">
    <citation type="submission" date="2023-06" db="EMBL/GenBank/DDBJ databases">
        <authorList>
            <consortium name="Lawrence Berkeley National Laboratory"/>
            <person name="Haridas S."/>
            <person name="Hensen N."/>
            <person name="Bonometti L."/>
            <person name="Westerberg I."/>
            <person name="Brannstrom I.O."/>
            <person name="Guillou S."/>
            <person name="Cros-Aarteil S."/>
            <person name="Calhoun S."/>
            <person name="Kuo A."/>
            <person name="Mondo S."/>
            <person name="Pangilinan J."/>
            <person name="Riley R."/>
            <person name="Labutti K."/>
            <person name="Andreopoulos B."/>
            <person name="Lipzen A."/>
            <person name="Chen C."/>
            <person name="Yanf M."/>
            <person name="Daum C."/>
            <person name="Ng V."/>
            <person name="Clum A."/>
            <person name="Steindorff A."/>
            <person name="Ohm R."/>
            <person name="Martin F."/>
            <person name="Silar P."/>
            <person name="Natvig D."/>
            <person name="Lalanne C."/>
            <person name="Gautier V."/>
            <person name="Ament-Velasquez S.L."/>
            <person name="Kruys A."/>
            <person name="Hutchinson M.I."/>
            <person name="Powell A.J."/>
            <person name="Barry K."/>
            <person name="Miller A.N."/>
            <person name="Grigoriev I.V."/>
            <person name="Debuchy R."/>
            <person name="Gladieux P."/>
            <person name="Thoren M.H."/>
            <person name="Johannesson H."/>
        </authorList>
    </citation>
    <scope>NUCLEOTIDE SEQUENCE</scope>
    <source>
        <strain evidence="1">CBS 118394</strain>
    </source>
</reference>
<organism evidence="1 2">
    <name type="scientific">Apodospora peruviana</name>
    <dbReference type="NCBI Taxonomy" id="516989"/>
    <lineage>
        <taxon>Eukaryota</taxon>
        <taxon>Fungi</taxon>
        <taxon>Dikarya</taxon>
        <taxon>Ascomycota</taxon>
        <taxon>Pezizomycotina</taxon>
        <taxon>Sordariomycetes</taxon>
        <taxon>Sordariomycetidae</taxon>
        <taxon>Sordariales</taxon>
        <taxon>Lasiosphaeriaceae</taxon>
        <taxon>Apodospora</taxon>
    </lineage>
</organism>